<dbReference type="Proteomes" id="UP000009234">
    <property type="component" value="Chromosome"/>
</dbReference>
<sequence length="70" mass="7617">MLTRRLIPLWTLMGLPALCLILIATAAFSILICSCWILCCSFKRCAGLIGSSFRSSGSGYTPGFNRITKT</sequence>
<reference evidence="2" key="1">
    <citation type="submission" date="2011-05" db="EMBL/GenBank/DDBJ databases">
        <title>Complete sequence of Desulfotomaculum ruminis DSM 2154.</title>
        <authorList>
            <person name="Lucas S."/>
            <person name="Copeland A."/>
            <person name="Lapidus A."/>
            <person name="Cheng J.-F."/>
            <person name="Goodwin L."/>
            <person name="Pitluck S."/>
            <person name="Lu M."/>
            <person name="Detter J.C."/>
            <person name="Han C."/>
            <person name="Tapia R."/>
            <person name="Land M."/>
            <person name="Hauser L."/>
            <person name="Kyrpides N."/>
            <person name="Ivanova N."/>
            <person name="Mikhailova N."/>
            <person name="Pagani I."/>
            <person name="Stams A.J.M."/>
            <person name="Plugge C.M."/>
            <person name="Muyzer G."/>
            <person name="Kuever J."/>
            <person name="Parshina S.N."/>
            <person name="Ivanova A.E."/>
            <person name="Nazina T.N."/>
            <person name="Brambilla E."/>
            <person name="Spring S."/>
            <person name="Klenk H.-P."/>
            <person name="Woyke T."/>
        </authorList>
    </citation>
    <scope>NUCLEOTIDE SEQUENCE [LARGE SCALE GENOMIC DNA]</scope>
    <source>
        <strain evidence="2">ATCC 23193 / DSM 2154 / NCIB 8452 / DL</strain>
    </source>
</reference>
<proteinExistence type="predicted"/>
<dbReference type="KEGG" id="dru:Desru_2604"/>
<keyword evidence="2" id="KW-1185">Reference proteome</keyword>
<name>F6DQD7_DESRL</name>
<protein>
    <submittedName>
        <fullName evidence="1">Uncharacterized protein</fullName>
    </submittedName>
</protein>
<organism evidence="1 2">
    <name type="scientific">Desulforamulus ruminis (strain ATCC 23193 / DSM 2154 / NCIMB 8452 / DL)</name>
    <name type="common">Desulfotomaculum ruminis</name>
    <dbReference type="NCBI Taxonomy" id="696281"/>
    <lineage>
        <taxon>Bacteria</taxon>
        <taxon>Bacillati</taxon>
        <taxon>Bacillota</taxon>
        <taxon>Clostridia</taxon>
        <taxon>Eubacteriales</taxon>
        <taxon>Peptococcaceae</taxon>
        <taxon>Desulforamulus</taxon>
    </lineage>
</organism>
<accession>F6DQD7</accession>
<dbReference type="STRING" id="696281.Desru_2604"/>
<dbReference type="HOGENOM" id="CLU_2751257_0_0_9"/>
<dbReference type="EMBL" id="CP002780">
    <property type="protein sequence ID" value="AEG60831.1"/>
    <property type="molecule type" value="Genomic_DNA"/>
</dbReference>
<evidence type="ECO:0000313" key="2">
    <source>
        <dbReference type="Proteomes" id="UP000009234"/>
    </source>
</evidence>
<evidence type="ECO:0000313" key="1">
    <source>
        <dbReference type="EMBL" id="AEG60831.1"/>
    </source>
</evidence>
<dbReference type="AlphaFoldDB" id="F6DQD7"/>
<gene>
    <name evidence="1" type="ordered locus">Desru_2604</name>
</gene>
<dbReference type="PROSITE" id="PS51257">
    <property type="entry name" value="PROKAR_LIPOPROTEIN"/>
    <property type="match status" value="1"/>
</dbReference>
<reference evidence="1 2" key="2">
    <citation type="journal article" date="2012" name="Stand. Genomic Sci.">
        <title>Complete genome sequence of the sulfate-reducing firmicute Desulfotomaculum ruminis type strain (DL(T)).</title>
        <authorList>
            <person name="Spring S."/>
            <person name="Visser M."/>
            <person name="Lu M."/>
            <person name="Copeland A."/>
            <person name="Lapidus A."/>
            <person name="Lucas S."/>
            <person name="Cheng J.F."/>
            <person name="Han C."/>
            <person name="Tapia R."/>
            <person name="Goodwin L.A."/>
            <person name="Pitluck S."/>
            <person name="Ivanova N."/>
            <person name="Land M."/>
            <person name="Hauser L."/>
            <person name="Larimer F."/>
            <person name="Rohde M."/>
            <person name="Goker M."/>
            <person name="Detter J.C."/>
            <person name="Kyrpides N.C."/>
            <person name="Woyke T."/>
            <person name="Schaap P.J."/>
            <person name="Plugge C.M."/>
            <person name="Muyzer G."/>
            <person name="Kuever J."/>
            <person name="Pereira I.A."/>
            <person name="Parshina S.N."/>
            <person name="Bernier-Latmani R."/>
            <person name="Stams A.J."/>
            <person name="Klenk H.P."/>
        </authorList>
    </citation>
    <scope>NUCLEOTIDE SEQUENCE [LARGE SCALE GENOMIC DNA]</scope>
    <source>
        <strain evidence="2">ATCC 23193 / DSM 2154 / NCIB 8452 / DL</strain>
    </source>
</reference>
<dbReference type="RefSeq" id="WP_013842587.1">
    <property type="nucleotide sequence ID" value="NC_015589.1"/>
</dbReference>